<dbReference type="InterPro" id="IPR018465">
    <property type="entry name" value="Scm3/HJURP"/>
</dbReference>
<dbReference type="Pfam" id="PF10384">
    <property type="entry name" value="Scm3"/>
    <property type="match status" value="1"/>
</dbReference>
<sequence>MYQIQGHEPPVKRIRLARPEIKDVELRKRRAQNDRRLKSIFESIFDKYEKDFEGVGDEIDLDTGDIVVDNGHVSGLRYQRDVFGHDVGSDVDSESEETEDHRTLGSTIDVYNDDVIEDGCFTGITSSSPRNITPRVSALKKHPAPRLANASPLRLCYDSEDELYTGSTASYSLQPGQIINKSYVGDTRPAKDRSPPLSPKVKCPPSYALAFGAFKWEDIHETQDTNHPETFTSAHSGKAKQRST</sequence>
<protein>
    <submittedName>
        <fullName evidence="2">Uncharacterized protein</fullName>
    </submittedName>
</protein>
<dbReference type="EMBL" id="JAPUFD010000007">
    <property type="protein sequence ID" value="MDI1488329.1"/>
    <property type="molecule type" value="Genomic_DNA"/>
</dbReference>
<dbReference type="InterPro" id="IPR009072">
    <property type="entry name" value="Histone-fold"/>
</dbReference>
<organism evidence="2 3">
    <name type="scientific">Ramalina farinacea</name>
    <dbReference type="NCBI Taxonomy" id="258253"/>
    <lineage>
        <taxon>Eukaryota</taxon>
        <taxon>Fungi</taxon>
        <taxon>Dikarya</taxon>
        <taxon>Ascomycota</taxon>
        <taxon>Pezizomycotina</taxon>
        <taxon>Lecanoromycetes</taxon>
        <taxon>OSLEUM clade</taxon>
        <taxon>Lecanoromycetidae</taxon>
        <taxon>Lecanorales</taxon>
        <taxon>Lecanorineae</taxon>
        <taxon>Ramalinaceae</taxon>
        <taxon>Ramalina</taxon>
    </lineage>
</organism>
<dbReference type="Proteomes" id="UP001161017">
    <property type="component" value="Unassembled WGS sequence"/>
</dbReference>
<keyword evidence="3" id="KW-1185">Reference proteome</keyword>
<accession>A0AA43QMY9</accession>
<dbReference type="GO" id="GO:0042393">
    <property type="term" value="F:histone binding"/>
    <property type="evidence" value="ECO:0007669"/>
    <property type="project" value="InterPro"/>
</dbReference>
<comment type="caution">
    <text evidence="2">The sequence shown here is derived from an EMBL/GenBank/DDBJ whole genome shotgun (WGS) entry which is preliminary data.</text>
</comment>
<dbReference type="AlphaFoldDB" id="A0AA43QMY9"/>
<dbReference type="PANTHER" id="PTHR15992:SF5">
    <property type="entry name" value="HOLLIDAY JUNCTION RECOGNITION PROTEIN"/>
    <property type="match status" value="1"/>
</dbReference>
<evidence type="ECO:0000313" key="2">
    <source>
        <dbReference type="EMBL" id="MDI1488329.1"/>
    </source>
</evidence>
<feature type="region of interest" description="Disordered" evidence="1">
    <location>
        <begin position="222"/>
        <end position="244"/>
    </location>
</feature>
<dbReference type="Gene3D" id="1.10.20.10">
    <property type="entry name" value="Histone, subunit A"/>
    <property type="match status" value="1"/>
</dbReference>
<evidence type="ECO:0000313" key="3">
    <source>
        <dbReference type="Proteomes" id="UP001161017"/>
    </source>
</evidence>
<dbReference type="GO" id="GO:0005634">
    <property type="term" value="C:nucleus"/>
    <property type="evidence" value="ECO:0007669"/>
    <property type="project" value="InterPro"/>
</dbReference>
<reference evidence="2" key="1">
    <citation type="journal article" date="2023" name="Genome Biol. Evol.">
        <title>First Whole Genome Sequence and Flow Cytometry Genome Size Data for the Lichen-Forming Fungus Ramalina farinacea (Ascomycota).</title>
        <authorList>
            <person name="Llewellyn T."/>
            <person name="Mian S."/>
            <person name="Hill R."/>
            <person name="Leitch I.J."/>
            <person name="Gaya E."/>
        </authorList>
    </citation>
    <scope>NUCLEOTIDE SEQUENCE</scope>
    <source>
        <strain evidence="2">LIQ254RAFAR</strain>
    </source>
</reference>
<gene>
    <name evidence="2" type="ORF">OHK93_007603</name>
</gene>
<dbReference type="PANTHER" id="PTHR15992">
    <property type="entry name" value="HOLLIDAY JUNCTION RECOGNITION PROTEIN"/>
    <property type="match status" value="1"/>
</dbReference>
<dbReference type="GO" id="GO:0046982">
    <property type="term" value="F:protein heterodimerization activity"/>
    <property type="evidence" value="ECO:0007669"/>
    <property type="project" value="InterPro"/>
</dbReference>
<proteinExistence type="predicted"/>
<name>A0AA43QMY9_9LECA</name>
<evidence type="ECO:0000256" key="1">
    <source>
        <dbReference type="SAM" id="MobiDB-lite"/>
    </source>
</evidence>